<accession>A0ABP1P0W7</accession>
<dbReference type="PANTHER" id="PTHR13108:SF9">
    <property type="entry name" value="CONDENSIN COMPLEX SUBUNIT 2"/>
    <property type="match status" value="1"/>
</dbReference>
<dbReference type="Pfam" id="PF05786">
    <property type="entry name" value="Cnd2"/>
    <property type="match status" value="2"/>
</dbReference>
<keyword evidence="11" id="KW-0175">Coiled coil</keyword>
<evidence type="ECO:0000256" key="3">
    <source>
        <dbReference type="ARBA" id="ARBA00009471"/>
    </source>
</evidence>
<evidence type="ECO:0000256" key="10">
    <source>
        <dbReference type="ARBA" id="ARBA00023306"/>
    </source>
</evidence>
<keyword evidence="7" id="KW-0132">Cell division</keyword>
<reference evidence="13 14" key="1">
    <citation type="submission" date="2024-08" db="EMBL/GenBank/DDBJ databases">
        <authorList>
            <person name="Will J Nash"/>
            <person name="Angela Man"/>
            <person name="Seanna McTaggart"/>
            <person name="Kendall Baker"/>
            <person name="Tom Barker"/>
            <person name="Leah Catchpole"/>
            <person name="Alex Durrant"/>
            <person name="Karim Gharbi"/>
            <person name="Naomi Irish"/>
            <person name="Gemy Kaithakottil"/>
            <person name="Debby Ku"/>
            <person name="Aaliyah Providence"/>
            <person name="Felix Shaw"/>
            <person name="David Swarbreck"/>
            <person name="Chris Watkins"/>
            <person name="Ann M. McCartney"/>
            <person name="Giulio Formenti"/>
            <person name="Alice Mouton"/>
            <person name="Noel Vella"/>
            <person name="Bjorn M von Reumont"/>
            <person name="Adriana Vella"/>
            <person name="Wilfried Haerty"/>
        </authorList>
    </citation>
    <scope>NUCLEOTIDE SEQUENCE [LARGE SCALE GENOMIC DNA]</scope>
</reference>
<evidence type="ECO:0000313" key="13">
    <source>
        <dbReference type="EMBL" id="CAL7946191.1"/>
    </source>
</evidence>
<evidence type="ECO:0000256" key="6">
    <source>
        <dbReference type="ARBA" id="ARBA00022490"/>
    </source>
</evidence>
<keyword evidence="8" id="KW-0498">Mitosis</keyword>
<keyword evidence="5" id="KW-0158">Chromosome</keyword>
<feature type="coiled-coil region" evidence="11">
    <location>
        <begin position="174"/>
        <end position="203"/>
    </location>
</feature>
<evidence type="ECO:0000256" key="8">
    <source>
        <dbReference type="ARBA" id="ARBA00022776"/>
    </source>
</evidence>
<evidence type="ECO:0000256" key="9">
    <source>
        <dbReference type="ARBA" id="ARBA00023067"/>
    </source>
</evidence>
<dbReference type="InterPro" id="IPR022816">
    <property type="entry name" value="Condensin_barren_su2"/>
</dbReference>
<protein>
    <recommendedName>
        <fullName evidence="4">Condensin complex subunit 2</fullName>
    </recommendedName>
</protein>
<comment type="subcellular location">
    <subcellularLocation>
        <location evidence="1">Chromosome</location>
    </subcellularLocation>
    <subcellularLocation>
        <location evidence="2">Cytoplasm</location>
    </subcellularLocation>
</comment>
<evidence type="ECO:0000256" key="12">
    <source>
        <dbReference type="SAM" id="MobiDB-lite"/>
    </source>
</evidence>
<proteinExistence type="inferred from homology"/>
<gene>
    <name evidence="13" type="ORF">XYLVIOL_LOCUS7647</name>
</gene>
<organism evidence="13 14">
    <name type="scientific">Xylocopa violacea</name>
    <name type="common">Violet carpenter bee</name>
    <name type="synonym">Apis violacea</name>
    <dbReference type="NCBI Taxonomy" id="135666"/>
    <lineage>
        <taxon>Eukaryota</taxon>
        <taxon>Metazoa</taxon>
        <taxon>Ecdysozoa</taxon>
        <taxon>Arthropoda</taxon>
        <taxon>Hexapoda</taxon>
        <taxon>Insecta</taxon>
        <taxon>Pterygota</taxon>
        <taxon>Neoptera</taxon>
        <taxon>Endopterygota</taxon>
        <taxon>Hymenoptera</taxon>
        <taxon>Apocrita</taxon>
        <taxon>Aculeata</taxon>
        <taxon>Apoidea</taxon>
        <taxon>Anthophila</taxon>
        <taxon>Apidae</taxon>
        <taxon>Xylocopa</taxon>
        <taxon>Xylocopa</taxon>
    </lineage>
</organism>
<evidence type="ECO:0000256" key="11">
    <source>
        <dbReference type="SAM" id="Coils"/>
    </source>
</evidence>
<dbReference type="PANTHER" id="PTHR13108">
    <property type="entry name" value="CONDENSIN COMPLEX SUBUNIT 2"/>
    <property type="match status" value="1"/>
</dbReference>
<evidence type="ECO:0000256" key="4">
    <source>
        <dbReference type="ARBA" id="ARBA00016065"/>
    </source>
</evidence>
<comment type="caution">
    <text evidence="13">The sequence shown here is derived from an EMBL/GenBank/DDBJ whole genome shotgun (WGS) entry which is preliminary data.</text>
</comment>
<feature type="region of interest" description="Disordered" evidence="12">
    <location>
        <begin position="34"/>
        <end position="54"/>
    </location>
</feature>
<evidence type="ECO:0000256" key="5">
    <source>
        <dbReference type="ARBA" id="ARBA00022454"/>
    </source>
</evidence>
<keyword evidence="9" id="KW-0226">DNA condensation</keyword>
<dbReference type="EMBL" id="CAXAJV020001294">
    <property type="protein sequence ID" value="CAL7946191.1"/>
    <property type="molecule type" value="Genomic_DNA"/>
</dbReference>
<evidence type="ECO:0000256" key="1">
    <source>
        <dbReference type="ARBA" id="ARBA00004286"/>
    </source>
</evidence>
<keyword evidence="14" id="KW-1185">Reference proteome</keyword>
<name>A0ABP1P0W7_XYLVO</name>
<evidence type="ECO:0000256" key="7">
    <source>
        <dbReference type="ARBA" id="ARBA00022618"/>
    </source>
</evidence>
<comment type="similarity">
    <text evidence="3">Belongs to the CND2 (condensin subunit 2) family.</text>
</comment>
<keyword evidence="6" id="KW-0963">Cytoplasm</keyword>
<keyword evidence="10" id="KW-0131">Cell cycle</keyword>
<dbReference type="Proteomes" id="UP001642520">
    <property type="component" value="Unassembled WGS sequence"/>
</dbReference>
<sequence length="683" mass="77934">MMHTSGETMEPEKSSNVSSNAALLLRRKSLHAQDAASPVLSENNDEAERMARRREMDASAALVETSLNAKNKRQSLGLSFLTNMSAPEIKNRITECIKLNTENRINVKNAFSVEIIDFMTYMIKKQDSDMSNLQVASTSLDVSTKIYGFRVDSVHTQLMKMAGGLDKQEGDVSVNDINENANNEQENNEEEYEQQKIEKKKKKKCKQKIFTSISSLKGTVEITKPSLWIIENQDSQTTDSLYQVMLSNHAHSKYYLHLYNDVIVDTIDTLKPKTENKSIKMAIPKIEDISALELCPPMTNFEFLGWSSDNKQEEDKEITQTEDNNEKQFQFDLDVSIPPDPPEDEVVCDDANYLDIDDEEENADKCVKAPKQIEKIVDLCKVVSNIGANKTSEYSFLQKTSVIHWAGPSHWKISNFTKGFGESKIVATCHQEPVRKGKDIEICYNDNILEATEPKFTIAKTLKLDINKMQGSEEKYILPRDMHYNIANATKLYLHKLIGIRLEKEDKLNITHISDVEDYDYNNENDVSNYCPNVPTEDYEINNDNENEYDVVEGEAEVQMVFTGDNLVAVPKLTNKISIAFNTRAKKIDMRQLKKSIWRSLVLNNNTENDSIENTENKEEENKIKQNKYFSEIYKLLPNMLNKTNVEALSFPISFVSLLHLANEKTLKIQSLPDMSDLIIEAN</sequence>
<evidence type="ECO:0000313" key="14">
    <source>
        <dbReference type="Proteomes" id="UP001642520"/>
    </source>
</evidence>
<feature type="region of interest" description="Disordered" evidence="12">
    <location>
        <begin position="1"/>
        <end position="21"/>
    </location>
</feature>
<evidence type="ECO:0000256" key="2">
    <source>
        <dbReference type="ARBA" id="ARBA00004496"/>
    </source>
</evidence>